<organism evidence="4 5">
    <name type="scientific">Liquidambar formosana</name>
    <name type="common">Formosan gum</name>
    <dbReference type="NCBI Taxonomy" id="63359"/>
    <lineage>
        <taxon>Eukaryota</taxon>
        <taxon>Viridiplantae</taxon>
        <taxon>Streptophyta</taxon>
        <taxon>Embryophyta</taxon>
        <taxon>Tracheophyta</taxon>
        <taxon>Spermatophyta</taxon>
        <taxon>Magnoliopsida</taxon>
        <taxon>eudicotyledons</taxon>
        <taxon>Gunneridae</taxon>
        <taxon>Pentapetalae</taxon>
        <taxon>Saxifragales</taxon>
        <taxon>Altingiaceae</taxon>
        <taxon>Liquidambar</taxon>
    </lineage>
</organism>
<name>A0AAP0R4S6_LIQFO</name>
<dbReference type="InterPro" id="IPR050796">
    <property type="entry name" value="SCF_F-box_component"/>
</dbReference>
<reference evidence="4 5" key="1">
    <citation type="journal article" date="2024" name="Plant J.">
        <title>Genome sequences and population genomics reveal climatic adaptation and genomic divergence between two closely related sweetgum species.</title>
        <authorList>
            <person name="Xu W.Q."/>
            <person name="Ren C.Q."/>
            <person name="Zhang X.Y."/>
            <person name="Comes H.P."/>
            <person name="Liu X.H."/>
            <person name="Li Y.G."/>
            <person name="Kettle C.J."/>
            <person name="Jalonen R."/>
            <person name="Gaisberger H."/>
            <person name="Ma Y.Z."/>
            <person name="Qiu Y.X."/>
        </authorList>
    </citation>
    <scope>NUCLEOTIDE SEQUENCE [LARGE SCALE GENOMIC DNA]</scope>
    <source>
        <strain evidence="4">Hangzhou</strain>
    </source>
</reference>
<dbReference type="InterPro" id="IPR006527">
    <property type="entry name" value="F-box-assoc_dom_typ1"/>
</dbReference>
<evidence type="ECO:0000259" key="2">
    <source>
        <dbReference type="Pfam" id="PF07734"/>
    </source>
</evidence>
<evidence type="ECO:0000313" key="5">
    <source>
        <dbReference type="Proteomes" id="UP001415857"/>
    </source>
</evidence>
<evidence type="ECO:0000313" key="4">
    <source>
        <dbReference type="EMBL" id="KAK9268274.1"/>
    </source>
</evidence>
<protein>
    <recommendedName>
        <fullName evidence="6">F-box protein</fullName>
    </recommendedName>
</protein>
<keyword evidence="1" id="KW-0472">Membrane</keyword>
<keyword evidence="5" id="KW-1185">Reference proteome</keyword>
<dbReference type="PANTHER" id="PTHR31672">
    <property type="entry name" value="BNACNNG10540D PROTEIN"/>
    <property type="match status" value="1"/>
</dbReference>
<dbReference type="NCBIfam" id="TIGR01640">
    <property type="entry name" value="F_box_assoc_1"/>
    <property type="match status" value="2"/>
</dbReference>
<feature type="domain" description="F-box associated beta-propeller type 1" evidence="2">
    <location>
        <begin position="65"/>
        <end position="171"/>
    </location>
</feature>
<evidence type="ECO:0000256" key="1">
    <source>
        <dbReference type="SAM" id="Phobius"/>
    </source>
</evidence>
<dbReference type="Proteomes" id="UP001415857">
    <property type="component" value="Unassembled WGS sequence"/>
</dbReference>
<dbReference type="AlphaFoldDB" id="A0AAP0R4S6"/>
<comment type="caution">
    <text evidence="4">The sequence shown here is derived from an EMBL/GenBank/DDBJ whole genome shotgun (WGS) entry which is preliminary data.</text>
</comment>
<sequence length="445" mass="52415">MHHELPAMPIEILNPYSFRRIYFGFGYDCVNDDYKVVRIVKFYDIVDFYTLNSLIELDYLLKSRNCCTKIVGSCNGLLCLCDSDSNVMLWNPSMRMHHASLLTPIEILYHSYENQFVTFGFRYDRVNNDYKVMRIVQSSDEIGESFDSEVKVYSLKTNLWRRIQDLPYYFHYEWDFDSLDNAIELEFPLESLFWTHILGSCNGLLCSYKTKEDLVLWNFSTRNFRRLPLTLIEFLAYFITQREFGYDFINDDYKVVRIVQFNGSFDSEVKVYSLKKNSWRRIQGFPYYLHHEQEWGIFAGGALNWVATQTRESNKKLIVAFDHGVEEYQEVPQPKFLDKNFLMTLGVLGGCLCILANYQNNRADIWMMKSGDEVLFEWGCTNLFRYDLKKNEVKNVEIRSMPHLPRAYICIGSLVLLNGNSGIDGKKQQAQDLKKNTKKRVHLIV</sequence>
<proteinExistence type="predicted"/>
<dbReference type="InterPro" id="IPR013187">
    <property type="entry name" value="F-box-assoc_dom_typ3"/>
</dbReference>
<feature type="domain" description="F-box associated beta-propeller type 3" evidence="3">
    <location>
        <begin position="183"/>
        <end position="394"/>
    </location>
</feature>
<gene>
    <name evidence="4" type="ORF">L1049_010717</name>
</gene>
<dbReference type="SUPFAM" id="SSF50965">
    <property type="entry name" value="Galactose oxidase, central domain"/>
    <property type="match status" value="1"/>
</dbReference>
<keyword evidence="1" id="KW-1133">Transmembrane helix</keyword>
<dbReference type="PANTHER" id="PTHR31672:SF13">
    <property type="entry name" value="F-BOX PROTEIN CPR30-LIKE"/>
    <property type="match status" value="1"/>
</dbReference>
<dbReference type="InterPro" id="IPR017451">
    <property type="entry name" value="F-box-assoc_interact_dom"/>
</dbReference>
<dbReference type="EMBL" id="JBBPBK010000016">
    <property type="protein sequence ID" value="KAK9268274.1"/>
    <property type="molecule type" value="Genomic_DNA"/>
</dbReference>
<evidence type="ECO:0000259" key="3">
    <source>
        <dbReference type="Pfam" id="PF08268"/>
    </source>
</evidence>
<accession>A0AAP0R4S6</accession>
<keyword evidence="1" id="KW-0812">Transmembrane</keyword>
<dbReference type="Pfam" id="PF07734">
    <property type="entry name" value="FBA_1"/>
    <property type="match status" value="1"/>
</dbReference>
<feature type="transmembrane region" description="Helical" evidence="1">
    <location>
        <begin position="341"/>
        <end position="358"/>
    </location>
</feature>
<evidence type="ECO:0008006" key="6">
    <source>
        <dbReference type="Google" id="ProtNLM"/>
    </source>
</evidence>
<dbReference type="InterPro" id="IPR011043">
    <property type="entry name" value="Gal_Oxase/kelch_b-propeller"/>
</dbReference>
<dbReference type="Pfam" id="PF08268">
    <property type="entry name" value="FBA_3"/>
    <property type="match status" value="1"/>
</dbReference>